<dbReference type="InterPro" id="IPR023214">
    <property type="entry name" value="HAD_sf"/>
</dbReference>
<name>A0ABD5Z8J3_9EURY</name>
<dbReference type="EMBL" id="JBHTAR010000011">
    <property type="protein sequence ID" value="MFC7201491.1"/>
    <property type="molecule type" value="Genomic_DNA"/>
</dbReference>
<gene>
    <name evidence="1" type="ORF">ACFQJ9_19130</name>
</gene>
<accession>A0ABD5Z8J3</accession>
<dbReference type="AlphaFoldDB" id="A0ABD5Z8J3"/>
<dbReference type="Gene3D" id="3.40.50.1000">
    <property type="entry name" value="HAD superfamily/HAD-like"/>
    <property type="match status" value="1"/>
</dbReference>
<sequence length="303" mass="33268">MDGRIGLCLDVDGTVYREGSVFVETMGYVQFSPLLDVAGDDRRALREALGAVATFRGGERARQTFSLAFRLLDAVQSVFGDGAAARALRWFVRAQHARTGSTDAESTDYREMQRTVLDAYGRFLRRRRPERVHAAAERVAEKWLPVDERFVSRFDDDGTVEPFLVTDVPEHVAAAYAARLTGEPDWTAATTCSVADGRFTGDYSVVEKRAAVERLRETRSWEYVVAAGDSPVDREMADAADVFLGVEGVSGDGPFTDDAEALALPADPVHVEAAMDANRPLVVPHDVPLVDALDAVLDRLDSW</sequence>
<evidence type="ECO:0000313" key="1">
    <source>
        <dbReference type="EMBL" id="MFC7201491.1"/>
    </source>
</evidence>
<dbReference type="Proteomes" id="UP001596447">
    <property type="component" value="Unassembled WGS sequence"/>
</dbReference>
<proteinExistence type="predicted"/>
<dbReference type="InterPro" id="IPR036412">
    <property type="entry name" value="HAD-like_sf"/>
</dbReference>
<comment type="caution">
    <text evidence="1">The sequence shown here is derived from an EMBL/GenBank/DDBJ whole genome shotgun (WGS) entry which is preliminary data.</text>
</comment>
<keyword evidence="2" id="KW-1185">Reference proteome</keyword>
<dbReference type="RefSeq" id="WP_279528235.1">
    <property type="nucleotide sequence ID" value="NZ_CP122312.1"/>
</dbReference>
<protein>
    <submittedName>
        <fullName evidence="1">Haloacid dehalogenase-like hydrolase</fullName>
    </submittedName>
</protein>
<reference evidence="1 2" key="1">
    <citation type="journal article" date="2019" name="Int. J. Syst. Evol. Microbiol.">
        <title>The Global Catalogue of Microorganisms (GCM) 10K type strain sequencing project: providing services to taxonomists for standard genome sequencing and annotation.</title>
        <authorList>
            <consortium name="The Broad Institute Genomics Platform"/>
            <consortium name="The Broad Institute Genome Sequencing Center for Infectious Disease"/>
            <person name="Wu L."/>
            <person name="Ma J."/>
        </authorList>
    </citation>
    <scope>NUCLEOTIDE SEQUENCE [LARGE SCALE GENOMIC DNA]</scope>
    <source>
        <strain evidence="1 2">XZGYJ-43</strain>
    </source>
</reference>
<organism evidence="1 2">
    <name type="scientific">Halospeciosus flavus</name>
    <dbReference type="NCBI Taxonomy" id="3032283"/>
    <lineage>
        <taxon>Archaea</taxon>
        <taxon>Methanobacteriati</taxon>
        <taxon>Methanobacteriota</taxon>
        <taxon>Stenosarchaea group</taxon>
        <taxon>Halobacteria</taxon>
        <taxon>Halobacteriales</taxon>
        <taxon>Halobacteriaceae</taxon>
        <taxon>Halospeciosus</taxon>
    </lineage>
</organism>
<evidence type="ECO:0000313" key="2">
    <source>
        <dbReference type="Proteomes" id="UP001596447"/>
    </source>
</evidence>
<dbReference type="SUPFAM" id="SSF56784">
    <property type="entry name" value="HAD-like"/>
    <property type="match status" value="1"/>
</dbReference>